<accession>A0A8K0S0T7</accession>
<dbReference type="Pfam" id="PF16804">
    <property type="entry name" value="DUF5071"/>
    <property type="match status" value="1"/>
</dbReference>
<dbReference type="EMBL" id="JAGPXF010000003">
    <property type="protein sequence ID" value="KAH7250970.1"/>
    <property type="molecule type" value="Genomic_DNA"/>
</dbReference>
<evidence type="ECO:0000313" key="2">
    <source>
        <dbReference type="EMBL" id="KAH7250970.1"/>
    </source>
</evidence>
<sequence>MLRPPMDTPQQLAKLDAETFGSAVLSILRSVADSGLENKAKHVELVQSRAAEPPTTAAISSILTTPIKEGDWATLKLQQTVIHRILLDLPLEQLQAYRPALAVLAAVDISSFDPSKDGSYHSQTSHNINHAKLLGLFTADLKAVWVTADKYDDVSYRTLSERIHTGEQMRPYMEDLFNWMVDPNHPPFKPCSEQLARFPETAAAVAVEVMAKAGQVNDTEHQHWIIDFVSTRVPIGKAWIPLRPHVQEMVRLIEERKDEDEDDYLEAAKAWLDELEKWDATHVDEA</sequence>
<dbReference type="AlphaFoldDB" id="A0A8K0S0T7"/>
<comment type="caution">
    <text evidence="2">The sequence shown here is derived from an EMBL/GenBank/DDBJ whole genome shotgun (WGS) entry which is preliminary data.</text>
</comment>
<evidence type="ECO:0000259" key="1">
    <source>
        <dbReference type="Pfam" id="PF16804"/>
    </source>
</evidence>
<feature type="domain" description="DUF5071" evidence="1">
    <location>
        <begin position="145"/>
        <end position="272"/>
    </location>
</feature>
<proteinExistence type="predicted"/>
<organism evidence="2 3">
    <name type="scientific">Fusarium tricinctum</name>
    <dbReference type="NCBI Taxonomy" id="61284"/>
    <lineage>
        <taxon>Eukaryota</taxon>
        <taxon>Fungi</taxon>
        <taxon>Dikarya</taxon>
        <taxon>Ascomycota</taxon>
        <taxon>Pezizomycotina</taxon>
        <taxon>Sordariomycetes</taxon>
        <taxon>Hypocreomycetidae</taxon>
        <taxon>Hypocreales</taxon>
        <taxon>Nectriaceae</taxon>
        <taxon>Fusarium</taxon>
        <taxon>Fusarium tricinctum species complex</taxon>
    </lineage>
</organism>
<gene>
    <name evidence="2" type="ORF">BKA59DRAFT_471476</name>
</gene>
<dbReference type="InterPro" id="IPR038692">
    <property type="entry name" value="Cthe_2751_sf"/>
</dbReference>
<dbReference type="InterPro" id="IPR031837">
    <property type="entry name" value="DUF5071"/>
</dbReference>
<dbReference type="OrthoDB" id="2969215at2759"/>
<keyword evidence="3" id="KW-1185">Reference proteome</keyword>
<dbReference type="Gene3D" id="1.25.40.750">
    <property type="entry name" value="Domain of unknown function DUF5071"/>
    <property type="match status" value="1"/>
</dbReference>
<reference evidence="2" key="1">
    <citation type="journal article" date="2021" name="Nat. Commun.">
        <title>Genetic determinants of endophytism in the Arabidopsis root mycobiome.</title>
        <authorList>
            <person name="Mesny F."/>
            <person name="Miyauchi S."/>
            <person name="Thiergart T."/>
            <person name="Pickel B."/>
            <person name="Atanasova L."/>
            <person name="Karlsson M."/>
            <person name="Huettel B."/>
            <person name="Barry K.W."/>
            <person name="Haridas S."/>
            <person name="Chen C."/>
            <person name="Bauer D."/>
            <person name="Andreopoulos W."/>
            <person name="Pangilinan J."/>
            <person name="LaButti K."/>
            <person name="Riley R."/>
            <person name="Lipzen A."/>
            <person name="Clum A."/>
            <person name="Drula E."/>
            <person name="Henrissat B."/>
            <person name="Kohler A."/>
            <person name="Grigoriev I.V."/>
            <person name="Martin F.M."/>
            <person name="Hacquard S."/>
        </authorList>
    </citation>
    <scope>NUCLEOTIDE SEQUENCE</scope>
    <source>
        <strain evidence="2">MPI-SDFR-AT-0068</strain>
    </source>
</reference>
<dbReference type="Proteomes" id="UP000813427">
    <property type="component" value="Unassembled WGS sequence"/>
</dbReference>
<evidence type="ECO:0000313" key="3">
    <source>
        <dbReference type="Proteomes" id="UP000813427"/>
    </source>
</evidence>
<name>A0A8K0S0T7_9HYPO</name>
<protein>
    <recommendedName>
        <fullName evidence="1">DUF5071 domain-containing protein</fullName>
    </recommendedName>
</protein>